<dbReference type="InterPro" id="IPR036291">
    <property type="entry name" value="NAD(P)-bd_dom_sf"/>
</dbReference>
<comment type="similarity">
    <text evidence="1 3">Belongs to the short-chain dehydrogenases/reductases (SDR) family.</text>
</comment>
<dbReference type="Gene3D" id="3.40.50.720">
    <property type="entry name" value="NAD(P)-binding Rossmann-like Domain"/>
    <property type="match status" value="1"/>
</dbReference>
<name>A0ABX7SZ94_9SPHN</name>
<dbReference type="PRINTS" id="PR00080">
    <property type="entry name" value="SDRFAMILY"/>
</dbReference>
<dbReference type="SMART" id="SM00822">
    <property type="entry name" value="PKS_KR"/>
    <property type="match status" value="1"/>
</dbReference>
<dbReference type="SUPFAM" id="SSF51735">
    <property type="entry name" value="NAD(P)-binding Rossmann-fold domains"/>
    <property type="match status" value="1"/>
</dbReference>
<accession>A0ABX7SZ94</accession>
<dbReference type="Pfam" id="PF00106">
    <property type="entry name" value="adh_short"/>
    <property type="match status" value="1"/>
</dbReference>
<organism evidence="5 6">
    <name type="scientific">Parasphingorhabdus cellanae</name>
    <dbReference type="NCBI Taxonomy" id="2806553"/>
    <lineage>
        <taxon>Bacteria</taxon>
        <taxon>Pseudomonadati</taxon>
        <taxon>Pseudomonadota</taxon>
        <taxon>Alphaproteobacteria</taxon>
        <taxon>Sphingomonadales</taxon>
        <taxon>Sphingomonadaceae</taxon>
        <taxon>Parasphingorhabdus</taxon>
    </lineage>
</organism>
<dbReference type="InterPro" id="IPR057326">
    <property type="entry name" value="KR_dom"/>
</dbReference>
<dbReference type="CDD" id="cd05233">
    <property type="entry name" value="SDR_c"/>
    <property type="match status" value="1"/>
</dbReference>
<evidence type="ECO:0000313" key="6">
    <source>
        <dbReference type="Proteomes" id="UP000663923"/>
    </source>
</evidence>
<evidence type="ECO:0000259" key="4">
    <source>
        <dbReference type="SMART" id="SM00822"/>
    </source>
</evidence>
<protein>
    <submittedName>
        <fullName evidence="5">SDR family oxidoreductase</fullName>
    </submittedName>
</protein>
<keyword evidence="2" id="KW-0560">Oxidoreductase</keyword>
<dbReference type="PANTHER" id="PTHR42760">
    <property type="entry name" value="SHORT-CHAIN DEHYDROGENASES/REDUCTASES FAMILY MEMBER"/>
    <property type="match status" value="1"/>
</dbReference>
<keyword evidence="6" id="KW-1185">Reference proteome</keyword>
<dbReference type="EMBL" id="CP071794">
    <property type="protein sequence ID" value="QTD54601.1"/>
    <property type="molecule type" value="Genomic_DNA"/>
</dbReference>
<reference evidence="5 6" key="1">
    <citation type="submission" date="2021-03" db="EMBL/GenBank/DDBJ databases">
        <title>Complete genome of Parasphingorhabdus_sp.JHSY0214.</title>
        <authorList>
            <person name="Yoo J.H."/>
            <person name="Bae J.W."/>
        </authorList>
    </citation>
    <scope>NUCLEOTIDE SEQUENCE [LARGE SCALE GENOMIC DNA]</scope>
    <source>
        <strain evidence="5 6">JHSY0214</strain>
    </source>
</reference>
<dbReference type="InterPro" id="IPR002347">
    <property type="entry name" value="SDR_fam"/>
</dbReference>
<evidence type="ECO:0000256" key="2">
    <source>
        <dbReference type="ARBA" id="ARBA00023002"/>
    </source>
</evidence>
<dbReference type="PROSITE" id="PS00061">
    <property type="entry name" value="ADH_SHORT"/>
    <property type="match status" value="1"/>
</dbReference>
<evidence type="ECO:0000256" key="3">
    <source>
        <dbReference type="RuleBase" id="RU000363"/>
    </source>
</evidence>
<dbReference type="PRINTS" id="PR00081">
    <property type="entry name" value="GDHRDH"/>
</dbReference>
<evidence type="ECO:0000313" key="5">
    <source>
        <dbReference type="EMBL" id="QTD54601.1"/>
    </source>
</evidence>
<dbReference type="InterPro" id="IPR020904">
    <property type="entry name" value="Sc_DH/Rdtase_CS"/>
</dbReference>
<dbReference type="NCBIfam" id="NF005559">
    <property type="entry name" value="PRK07231.1"/>
    <property type="match status" value="1"/>
</dbReference>
<proteinExistence type="inferred from homology"/>
<sequence>MTNPLFDLTGEVAVITGAGRGIGEGMAKTLADAGCHVVCASRSIAEIQSVADEINASNVGGRAIAQVTDVTSREDMDALAQRAVDEFGRLDIWVNNAGGSLVSAPLTELDEAEWDKTMAVNLTSVFHGVRAACKHFGEGSRIVNTSSMAGQDPFPGSGHYSAAKAGVLMLTKTLAHELGPKTRVNAILPGFVPTETVKKALSMTDEDFIGFEDTLGLPAGRLGTPQDIGALTLYLCAPASEWVTGQCIRIAGTP</sequence>
<dbReference type="PANTHER" id="PTHR42760:SF133">
    <property type="entry name" value="3-OXOACYL-[ACYL-CARRIER-PROTEIN] REDUCTASE"/>
    <property type="match status" value="1"/>
</dbReference>
<evidence type="ECO:0000256" key="1">
    <source>
        <dbReference type="ARBA" id="ARBA00006484"/>
    </source>
</evidence>
<dbReference type="RefSeq" id="WP_207986435.1">
    <property type="nucleotide sequence ID" value="NZ_CP071794.1"/>
</dbReference>
<dbReference type="Proteomes" id="UP000663923">
    <property type="component" value="Chromosome"/>
</dbReference>
<feature type="domain" description="Ketoreductase" evidence="4">
    <location>
        <begin position="11"/>
        <end position="194"/>
    </location>
</feature>
<gene>
    <name evidence="5" type="ORF">J4G78_09910</name>
</gene>